<evidence type="ECO:0000313" key="2">
    <source>
        <dbReference type="Proteomes" id="UP000699042"/>
    </source>
</evidence>
<feature type="non-terminal residue" evidence="1">
    <location>
        <position position="1"/>
    </location>
</feature>
<protein>
    <submittedName>
        <fullName evidence="1">Uncharacterized protein</fullName>
    </submittedName>
</protein>
<reference evidence="1" key="1">
    <citation type="submission" date="2021-05" db="EMBL/GenBank/DDBJ databases">
        <title>Comparative genomics of three Colletotrichum scovillei strains and genetic complementation revealed genes involved fungal growth and virulence on chili pepper.</title>
        <authorList>
            <person name="Hsieh D.-K."/>
            <person name="Chuang S.-C."/>
            <person name="Chen C.-Y."/>
            <person name="Chao Y.-T."/>
            <person name="Lu M.-Y.J."/>
            <person name="Lee M.-H."/>
            <person name="Shih M.-C."/>
        </authorList>
    </citation>
    <scope>NUCLEOTIDE SEQUENCE</scope>
    <source>
        <strain evidence="1">Coll-153</strain>
    </source>
</reference>
<evidence type="ECO:0000313" key="1">
    <source>
        <dbReference type="EMBL" id="KAG7044060.1"/>
    </source>
</evidence>
<comment type="caution">
    <text evidence="1">The sequence shown here is derived from an EMBL/GenBank/DDBJ whole genome shotgun (WGS) entry which is preliminary data.</text>
</comment>
<organism evidence="1 2">
    <name type="scientific">Colletotrichum scovillei</name>
    <dbReference type="NCBI Taxonomy" id="1209932"/>
    <lineage>
        <taxon>Eukaryota</taxon>
        <taxon>Fungi</taxon>
        <taxon>Dikarya</taxon>
        <taxon>Ascomycota</taxon>
        <taxon>Pezizomycotina</taxon>
        <taxon>Sordariomycetes</taxon>
        <taxon>Hypocreomycetidae</taxon>
        <taxon>Glomerellales</taxon>
        <taxon>Glomerellaceae</taxon>
        <taxon>Colletotrichum</taxon>
        <taxon>Colletotrichum acutatum species complex</taxon>
    </lineage>
</organism>
<dbReference type="EMBL" id="JAESDN010000011">
    <property type="protein sequence ID" value="KAG7044060.1"/>
    <property type="molecule type" value="Genomic_DNA"/>
</dbReference>
<name>A0A9P7QV85_9PEZI</name>
<sequence>PTASSHHPSRLPIGNILRLVFPRQFSPRAGPARLTHGGDGDDLSQSGMSVTCLGMSAAMDHGSVPDGYYNGFWS</sequence>
<proteinExistence type="predicted"/>
<dbReference type="Proteomes" id="UP000699042">
    <property type="component" value="Unassembled WGS sequence"/>
</dbReference>
<keyword evidence="2" id="KW-1185">Reference proteome</keyword>
<gene>
    <name evidence="1" type="ORF">JMJ77_011878</name>
</gene>
<accession>A0A9P7QV85</accession>
<dbReference type="AlphaFoldDB" id="A0A9P7QV85"/>